<keyword evidence="3" id="KW-1185">Reference proteome</keyword>
<name>A0A8I6RI21_CIMLE</name>
<keyword evidence="1" id="KW-1133">Transmembrane helix</keyword>
<dbReference type="EnsemblMetazoa" id="XM_014388802.1">
    <property type="protein sequence ID" value="XP_014244288.1"/>
    <property type="gene ID" value="LOC106663727"/>
</dbReference>
<protein>
    <submittedName>
        <fullName evidence="2">Uncharacterized protein</fullName>
    </submittedName>
</protein>
<dbReference type="GeneID" id="106663727"/>
<feature type="transmembrane region" description="Helical" evidence="1">
    <location>
        <begin position="153"/>
        <end position="175"/>
    </location>
</feature>
<accession>A0A8I6RI21</accession>
<keyword evidence="1" id="KW-0472">Membrane</keyword>
<organism evidence="2 3">
    <name type="scientific">Cimex lectularius</name>
    <name type="common">Bed bug</name>
    <name type="synonym">Acanthia lectularia</name>
    <dbReference type="NCBI Taxonomy" id="79782"/>
    <lineage>
        <taxon>Eukaryota</taxon>
        <taxon>Metazoa</taxon>
        <taxon>Ecdysozoa</taxon>
        <taxon>Arthropoda</taxon>
        <taxon>Hexapoda</taxon>
        <taxon>Insecta</taxon>
        <taxon>Pterygota</taxon>
        <taxon>Neoptera</taxon>
        <taxon>Paraneoptera</taxon>
        <taxon>Hemiptera</taxon>
        <taxon>Heteroptera</taxon>
        <taxon>Panheteroptera</taxon>
        <taxon>Cimicomorpha</taxon>
        <taxon>Cimicidae</taxon>
        <taxon>Cimex</taxon>
    </lineage>
</organism>
<evidence type="ECO:0000256" key="1">
    <source>
        <dbReference type="SAM" id="Phobius"/>
    </source>
</evidence>
<sequence length="176" mass="19779">MQELEDLISLGVNVVLPIFFTVSKIICMNNAFYWLQVKSDFYKIRRYVEQSCRQLSEAKFRAGKKAVLAGKEVTSRLNVEDCMGMLFDSARGAAVAMSPPDEDIEFVTYLSVVVAAHMINTCSSLSQSADLQPDLEYEMVHTMEACAGVLKTIIFLDEMIALQMAIVYQLILIFIL</sequence>
<dbReference type="Proteomes" id="UP000494040">
    <property type="component" value="Unassembled WGS sequence"/>
</dbReference>
<feature type="transmembrane region" description="Helical" evidence="1">
    <location>
        <begin position="14"/>
        <end position="35"/>
    </location>
</feature>
<dbReference type="KEGG" id="clec:106663727"/>
<evidence type="ECO:0000313" key="3">
    <source>
        <dbReference type="Proteomes" id="UP000494040"/>
    </source>
</evidence>
<reference evidence="2" key="1">
    <citation type="submission" date="2022-01" db="UniProtKB">
        <authorList>
            <consortium name="EnsemblMetazoa"/>
        </authorList>
    </citation>
    <scope>IDENTIFICATION</scope>
</reference>
<evidence type="ECO:0000313" key="2">
    <source>
        <dbReference type="EnsemblMetazoa" id="XP_014244288.1"/>
    </source>
</evidence>
<dbReference type="RefSeq" id="XP_014244288.1">
    <property type="nucleotide sequence ID" value="XM_014388802.1"/>
</dbReference>
<keyword evidence="1" id="KW-0812">Transmembrane</keyword>
<dbReference type="AlphaFoldDB" id="A0A8I6RI21"/>
<proteinExistence type="predicted"/>